<name>A0AAN6Y057_9PEZI</name>
<feature type="region of interest" description="Disordered" evidence="1">
    <location>
        <begin position="275"/>
        <end position="302"/>
    </location>
</feature>
<comment type="caution">
    <text evidence="2">The sequence shown here is derived from an EMBL/GenBank/DDBJ whole genome shotgun (WGS) entry which is preliminary data.</text>
</comment>
<dbReference type="Proteomes" id="UP001301769">
    <property type="component" value="Unassembled WGS sequence"/>
</dbReference>
<protein>
    <recommendedName>
        <fullName evidence="4">F-box domain-containing protein</fullName>
    </recommendedName>
</protein>
<sequence length="515" mass="58697">MTSLHHLAPELLIQILSSIDSPAGLCSLVAASSACFRTYSLYQGPILLQVLVNSLSPQLIKELLVIANRPRLRSNHDNSIHLLGPFVERYFSIEPVAFPLYNIDIVSVRRAYSAVNRLTNIYFTHATAPLMYFDKTNHPGEEPPRFLPLSAAERDRIQRAFYRYELYSQLFPQGDSERARDPPREAMTQFNLFLRHMTPWELEELACVHHFLVNMIDGFMEDVEDEIFDTEVSCPGVRGESNCRPCRWSLSDLNRITTVGPRRIVFPASCSFPVQRKRKRSPSPSPTDPIYPSRYRPSDDIPPKGHVAFSSLDQYGLEMFGRDFRESVKSGFVGKLASLGLGFILDLIDAPSPPHRRLLIQSQTLTGRAFLPEALDCRPRNMHDKDGIDLRDGPTAQQQRIPAFIFSNRGANYVSIYNHMGDIKWDSLRAIGYLFWDKARWQGPSAQRAMVMSWNFASIATQQRPERGNSSLSRFLRRRLSVEERLRGVSIPTEEMRRIGEMFGGKDAVGFGDQR</sequence>
<accession>A0AAN6Y057</accession>
<dbReference type="AlphaFoldDB" id="A0AAN6Y057"/>
<evidence type="ECO:0000313" key="3">
    <source>
        <dbReference type="Proteomes" id="UP001301769"/>
    </source>
</evidence>
<proteinExistence type="predicted"/>
<dbReference type="EMBL" id="MU858199">
    <property type="protein sequence ID" value="KAK4209610.1"/>
    <property type="molecule type" value="Genomic_DNA"/>
</dbReference>
<keyword evidence="3" id="KW-1185">Reference proteome</keyword>
<reference evidence="2" key="1">
    <citation type="journal article" date="2023" name="Mol. Phylogenet. Evol.">
        <title>Genome-scale phylogeny and comparative genomics of the fungal order Sordariales.</title>
        <authorList>
            <person name="Hensen N."/>
            <person name="Bonometti L."/>
            <person name="Westerberg I."/>
            <person name="Brannstrom I.O."/>
            <person name="Guillou S."/>
            <person name="Cros-Aarteil S."/>
            <person name="Calhoun S."/>
            <person name="Haridas S."/>
            <person name="Kuo A."/>
            <person name="Mondo S."/>
            <person name="Pangilinan J."/>
            <person name="Riley R."/>
            <person name="LaButti K."/>
            <person name="Andreopoulos B."/>
            <person name="Lipzen A."/>
            <person name="Chen C."/>
            <person name="Yan M."/>
            <person name="Daum C."/>
            <person name="Ng V."/>
            <person name="Clum A."/>
            <person name="Steindorff A."/>
            <person name="Ohm R.A."/>
            <person name="Martin F."/>
            <person name="Silar P."/>
            <person name="Natvig D.O."/>
            <person name="Lalanne C."/>
            <person name="Gautier V."/>
            <person name="Ament-Velasquez S.L."/>
            <person name="Kruys A."/>
            <person name="Hutchinson M.I."/>
            <person name="Powell A.J."/>
            <person name="Barry K."/>
            <person name="Miller A.N."/>
            <person name="Grigoriev I.V."/>
            <person name="Debuchy R."/>
            <person name="Gladieux P."/>
            <person name="Hiltunen Thoren M."/>
            <person name="Johannesson H."/>
        </authorList>
    </citation>
    <scope>NUCLEOTIDE SEQUENCE</scope>
    <source>
        <strain evidence="2">PSN293</strain>
    </source>
</reference>
<evidence type="ECO:0000313" key="2">
    <source>
        <dbReference type="EMBL" id="KAK4209610.1"/>
    </source>
</evidence>
<evidence type="ECO:0000256" key="1">
    <source>
        <dbReference type="SAM" id="MobiDB-lite"/>
    </source>
</evidence>
<reference evidence="2" key="2">
    <citation type="submission" date="2023-05" db="EMBL/GenBank/DDBJ databases">
        <authorList>
            <consortium name="Lawrence Berkeley National Laboratory"/>
            <person name="Steindorff A."/>
            <person name="Hensen N."/>
            <person name="Bonometti L."/>
            <person name="Westerberg I."/>
            <person name="Brannstrom I.O."/>
            <person name="Guillou S."/>
            <person name="Cros-Aarteil S."/>
            <person name="Calhoun S."/>
            <person name="Haridas S."/>
            <person name="Kuo A."/>
            <person name="Mondo S."/>
            <person name="Pangilinan J."/>
            <person name="Riley R."/>
            <person name="Labutti K."/>
            <person name="Andreopoulos B."/>
            <person name="Lipzen A."/>
            <person name="Chen C."/>
            <person name="Yanf M."/>
            <person name="Daum C."/>
            <person name="Ng V."/>
            <person name="Clum A."/>
            <person name="Ohm R."/>
            <person name="Martin F."/>
            <person name="Silar P."/>
            <person name="Natvig D."/>
            <person name="Lalanne C."/>
            <person name="Gautier V."/>
            <person name="Ament-Velasquez S.L."/>
            <person name="Kruys A."/>
            <person name="Hutchinson M.I."/>
            <person name="Powell A.J."/>
            <person name="Barry K."/>
            <person name="Miller A.N."/>
            <person name="Grigoriev I.V."/>
            <person name="Debuchy R."/>
            <person name="Gladieux P."/>
            <person name="Thoren M.H."/>
            <person name="Johannesson H."/>
        </authorList>
    </citation>
    <scope>NUCLEOTIDE SEQUENCE</scope>
    <source>
        <strain evidence="2">PSN293</strain>
    </source>
</reference>
<evidence type="ECO:0008006" key="4">
    <source>
        <dbReference type="Google" id="ProtNLM"/>
    </source>
</evidence>
<organism evidence="2 3">
    <name type="scientific">Rhypophila decipiens</name>
    <dbReference type="NCBI Taxonomy" id="261697"/>
    <lineage>
        <taxon>Eukaryota</taxon>
        <taxon>Fungi</taxon>
        <taxon>Dikarya</taxon>
        <taxon>Ascomycota</taxon>
        <taxon>Pezizomycotina</taxon>
        <taxon>Sordariomycetes</taxon>
        <taxon>Sordariomycetidae</taxon>
        <taxon>Sordariales</taxon>
        <taxon>Naviculisporaceae</taxon>
        <taxon>Rhypophila</taxon>
    </lineage>
</organism>
<gene>
    <name evidence="2" type="ORF">QBC37DRAFT_430098</name>
</gene>